<organism evidence="1 2">
    <name type="scientific">Mesocestoides corti</name>
    <name type="common">Flatworm</name>
    <dbReference type="NCBI Taxonomy" id="53468"/>
    <lineage>
        <taxon>Eukaryota</taxon>
        <taxon>Metazoa</taxon>
        <taxon>Spiralia</taxon>
        <taxon>Lophotrochozoa</taxon>
        <taxon>Platyhelminthes</taxon>
        <taxon>Cestoda</taxon>
        <taxon>Eucestoda</taxon>
        <taxon>Cyclophyllidea</taxon>
        <taxon>Mesocestoididae</taxon>
        <taxon>Mesocestoides</taxon>
    </lineage>
</organism>
<accession>A0A0R3UIQ1</accession>
<dbReference type="Proteomes" id="UP000267029">
    <property type="component" value="Unassembled WGS sequence"/>
</dbReference>
<dbReference type="EMBL" id="UXSR01005353">
    <property type="protein sequence ID" value="VDD81323.1"/>
    <property type="molecule type" value="Genomic_DNA"/>
</dbReference>
<gene>
    <name evidence="1" type="ORF">MCOS_LOCUS7326</name>
</gene>
<sequence length="284" mass="31209">MLVIVNSKKLNAWRIKGLLTSRAFTPGGIAATCGIRTAHNMTRLTRHWDEPPDCRSIDKMNAASQRWCFGASHADPRCQPPTFPFAQFRCGVCLSGTRRRGARKALLTEAASGVRAPPRHQSCAMELTLISCAEGGGLAVKECGKKTNYMARRDERGKGRESLLLSLSGYAKKTSTMWDWKVNQPVNALLKPLPPRPVLGARLATIYASWVLKPQFVMLTVQPIDQGAAFVGIHSVGLERTTTTLWFHPANPPPPTFVLFIPSCLFVRAVRSTVKSSDNLVTPD</sequence>
<protein>
    <submittedName>
        <fullName evidence="1">Uncharacterized protein</fullName>
    </submittedName>
</protein>
<dbReference type="AlphaFoldDB" id="A0A0R3UIQ1"/>
<reference evidence="1 2" key="1">
    <citation type="submission" date="2018-10" db="EMBL/GenBank/DDBJ databases">
        <authorList>
            <consortium name="Pathogen Informatics"/>
        </authorList>
    </citation>
    <scope>NUCLEOTIDE SEQUENCE [LARGE SCALE GENOMIC DNA]</scope>
</reference>
<evidence type="ECO:0000313" key="2">
    <source>
        <dbReference type="Proteomes" id="UP000267029"/>
    </source>
</evidence>
<evidence type="ECO:0000313" key="1">
    <source>
        <dbReference type="EMBL" id="VDD81323.1"/>
    </source>
</evidence>
<name>A0A0R3UIQ1_MESCO</name>
<proteinExistence type="predicted"/>
<keyword evidence="2" id="KW-1185">Reference proteome</keyword>